<dbReference type="RefSeq" id="YP_008658565.1">
    <property type="nucleotide sequence ID" value="NC_022563.1"/>
</dbReference>
<reference evidence="2 3" key="3">
    <citation type="submission" date="2013-10" db="EMBL/GenBank/DDBJ databases">
        <title>The genome of epidemic Squirrel Poxvirus reveals novel virulence genes.</title>
        <authorList>
            <person name="Darby A.C."/>
            <person name="McInnes C.J."/>
            <person name="Kjaer K.H."/>
            <person name="Wood A.R."/>
            <person name="Hughes M."/>
            <person name="Martensen P.M."/>
            <person name="Radford A.D."/>
            <person name="Hall N."/>
            <person name="Chantrey J."/>
        </authorList>
    </citation>
    <scope>NUCLEOTIDE SEQUENCE [LARGE SCALE GENOMIC DNA]</scope>
    <source>
        <strain evidence="2">Red squirrel UK</strain>
    </source>
</reference>
<dbReference type="EMBL" id="HE601899">
    <property type="protein sequence ID" value="CCD83323.1"/>
    <property type="molecule type" value="Genomic_DNA"/>
</dbReference>
<evidence type="ECO:0000313" key="3">
    <source>
        <dbReference type="Proteomes" id="UP000144311"/>
    </source>
</evidence>
<dbReference type="GeneID" id="18158445"/>
<protein>
    <submittedName>
        <fullName evidence="2">Hypothetical pox protein</fullName>
    </submittedName>
    <submittedName>
        <fullName evidence="1">W1R</fullName>
    </submittedName>
</protein>
<dbReference type="Proteomes" id="UP000144311">
    <property type="component" value="Segment"/>
</dbReference>
<name>Q1HTP4_9POXV</name>
<organism evidence="1">
    <name type="scientific">Squirrelpox virus</name>
    <dbReference type="NCBI Taxonomy" id="240426"/>
    <lineage>
        <taxon>Viruses</taxon>
        <taxon>Varidnaviria</taxon>
        <taxon>Bamfordvirae</taxon>
        <taxon>Nucleocytoviricota</taxon>
        <taxon>Pokkesviricetes</taxon>
        <taxon>Chitovirales</taxon>
        <taxon>Poxviridae</taxon>
        <taxon>Chordopoxvirinae</taxon>
        <taxon>Sciuripoxvirus</taxon>
        <taxon>Sciuripoxvirus squirrelpox</taxon>
    </lineage>
</organism>
<proteinExistence type="predicted"/>
<evidence type="ECO:0000313" key="1">
    <source>
        <dbReference type="EMBL" id="ABD51492.1"/>
    </source>
</evidence>
<dbReference type="KEGG" id="vg:18158445"/>
<reference evidence="2 3" key="2">
    <citation type="submission" date="2011-10" db="EMBL/GenBank/DDBJ databases">
        <authorList>
            <person name="Darby A."/>
        </authorList>
    </citation>
    <scope>NUCLEOTIDE SEQUENCE [LARGE SCALE GENOMIC DNA]</scope>
    <source>
        <strain evidence="2">Red squirrel UK</strain>
    </source>
</reference>
<accession>Q1HTP4</accession>
<keyword evidence="3" id="KW-1185">Reference proteome</keyword>
<gene>
    <name evidence="1" type="primary">W1R</name>
    <name evidence="2" type="ORF">SQPV_1400</name>
</gene>
<dbReference type="EMBL" id="AH015635">
    <property type="protein sequence ID" value="ABD51492.1"/>
    <property type="molecule type" value="Genomic_DNA"/>
</dbReference>
<evidence type="ECO:0000313" key="2">
    <source>
        <dbReference type="EMBL" id="CCD83323.1"/>
    </source>
</evidence>
<reference evidence="1" key="1">
    <citation type="journal article" date="2006" name="J. Gen. Virol.">
        <title>Genomic characterization of a novel poxvirus contributing to the decline of the red squirrel (Sciurus vulgaris) in the UK.</title>
        <authorList>
            <person name="McInnes C.J."/>
            <person name="Wood A.R."/>
            <person name="Thomas K."/>
            <person name="Sainsbury A.W."/>
            <person name="Gurnell J."/>
            <person name="Dein F.J."/>
            <person name="Nettleton P.F."/>
        </authorList>
    </citation>
    <scope>NUCLEOTIDE SEQUENCE</scope>
    <source>
        <strain evidence="1">1296/99</strain>
    </source>
</reference>
<sequence>MSARRIWNRFVDTLRRRMRASNPRKAVSTSYLLSTENLASIREQRCCYENDDISLSSVSSDETCVSLLPTLSVDSLNTERCQLLIRQRSYQVTPESLEAKNRVATKRTRESASSVLARLRCCETAEECFCLINRDERLI</sequence>